<evidence type="ECO:0000256" key="3">
    <source>
        <dbReference type="ARBA" id="ARBA00022448"/>
    </source>
</evidence>
<evidence type="ECO:0000259" key="9">
    <source>
        <dbReference type="PROSITE" id="PS50850"/>
    </source>
</evidence>
<feature type="domain" description="Major facilitator superfamily (MFS) profile" evidence="9">
    <location>
        <begin position="7"/>
        <end position="390"/>
    </location>
</feature>
<dbReference type="EMBL" id="BAAAXZ010000063">
    <property type="protein sequence ID" value="GAA2921125.1"/>
    <property type="molecule type" value="Genomic_DNA"/>
</dbReference>
<feature type="transmembrane region" description="Helical" evidence="8">
    <location>
        <begin position="342"/>
        <end position="361"/>
    </location>
</feature>
<keyword evidence="6 8" id="KW-1133">Transmembrane helix</keyword>
<evidence type="ECO:0000256" key="6">
    <source>
        <dbReference type="ARBA" id="ARBA00022989"/>
    </source>
</evidence>
<feature type="transmembrane region" description="Helical" evidence="8">
    <location>
        <begin position="277"/>
        <end position="298"/>
    </location>
</feature>
<dbReference type="PANTHER" id="PTHR23502:SF132">
    <property type="entry name" value="POLYAMINE TRANSPORTER 2-RELATED"/>
    <property type="match status" value="1"/>
</dbReference>
<feature type="transmembrane region" description="Helical" evidence="8">
    <location>
        <begin position="163"/>
        <end position="183"/>
    </location>
</feature>
<dbReference type="PROSITE" id="PS00216">
    <property type="entry name" value="SUGAR_TRANSPORT_1"/>
    <property type="match status" value="1"/>
</dbReference>
<sequence>MRVPRVLTAALVLLAFVPPLATDMYLPAFPRMTADLHTDASGVQLTLTAFLVGMGLGQLVLGPLSDRFGRRIPLLAGGVACVAATALCALAPSLGWLVVLRFAQGFSGAAGMVIGRAVISDVAEGEAAARMFGVLMTLMSIAPVIAPVAGGAVVGSAGGWPGVFWVLAGASLLALLGAVFAVPESLPAEKRHKGGAKATAAAVREVLGDRPYLGYTLTFALSLAVLFCYLGGASFLFQNILGLNLGQTSAVFASAGIVLTLASTATTKLVGRFRPEALLRTGVIVMVVASAALCAAAAADVLSLPLALGLLYVAFTGICMASINATPLALGRVPGAAGTGSAVLGTLQSVLSAVAAPLVGLGGEDTAVPMFACMTVFAVLSVVTLRMAARGAAAPREAVT</sequence>
<dbReference type="SUPFAM" id="SSF103473">
    <property type="entry name" value="MFS general substrate transporter"/>
    <property type="match status" value="1"/>
</dbReference>
<dbReference type="InterPro" id="IPR005829">
    <property type="entry name" value="Sugar_transporter_CS"/>
</dbReference>
<dbReference type="Pfam" id="PF07690">
    <property type="entry name" value="MFS_1"/>
    <property type="match status" value="1"/>
</dbReference>
<evidence type="ECO:0000256" key="7">
    <source>
        <dbReference type="ARBA" id="ARBA00023136"/>
    </source>
</evidence>
<dbReference type="InterPro" id="IPR011701">
    <property type="entry name" value="MFS"/>
</dbReference>
<organism evidence="10 11">
    <name type="scientific">Streptomyces thioluteus</name>
    <dbReference type="NCBI Taxonomy" id="66431"/>
    <lineage>
        <taxon>Bacteria</taxon>
        <taxon>Bacillati</taxon>
        <taxon>Actinomycetota</taxon>
        <taxon>Actinomycetes</taxon>
        <taxon>Kitasatosporales</taxon>
        <taxon>Streptomycetaceae</taxon>
        <taxon>Streptomyces</taxon>
    </lineage>
</organism>
<protein>
    <submittedName>
        <fullName evidence="10">Multidrug effflux MFS transporter</fullName>
    </submittedName>
</protein>
<feature type="transmembrane region" description="Helical" evidence="8">
    <location>
        <begin position="72"/>
        <end position="92"/>
    </location>
</feature>
<keyword evidence="5 8" id="KW-0812">Transmembrane</keyword>
<accession>A0ABP6J4S9</accession>
<dbReference type="InterPro" id="IPR036259">
    <property type="entry name" value="MFS_trans_sf"/>
</dbReference>
<evidence type="ECO:0000256" key="2">
    <source>
        <dbReference type="ARBA" id="ARBA00006236"/>
    </source>
</evidence>
<dbReference type="InterPro" id="IPR004812">
    <property type="entry name" value="Efflux_drug-R_Bcr/CmlA"/>
</dbReference>
<evidence type="ECO:0000256" key="8">
    <source>
        <dbReference type="SAM" id="Phobius"/>
    </source>
</evidence>
<keyword evidence="3" id="KW-0813">Transport</keyword>
<dbReference type="RefSeq" id="WP_344961947.1">
    <property type="nucleotide sequence ID" value="NZ_BAAAXZ010000063.1"/>
</dbReference>
<keyword evidence="7 8" id="KW-0472">Membrane</keyword>
<evidence type="ECO:0000256" key="4">
    <source>
        <dbReference type="ARBA" id="ARBA00022475"/>
    </source>
</evidence>
<dbReference type="CDD" id="cd17320">
    <property type="entry name" value="MFS_MdfA_MDR_like"/>
    <property type="match status" value="1"/>
</dbReference>
<feature type="transmembrane region" description="Helical" evidence="8">
    <location>
        <begin position="212"/>
        <end position="237"/>
    </location>
</feature>
<evidence type="ECO:0000313" key="10">
    <source>
        <dbReference type="EMBL" id="GAA2921125.1"/>
    </source>
</evidence>
<dbReference type="PANTHER" id="PTHR23502">
    <property type="entry name" value="MAJOR FACILITATOR SUPERFAMILY"/>
    <property type="match status" value="1"/>
</dbReference>
<name>A0ABP6J4S9_STRTU</name>
<feature type="transmembrane region" description="Helical" evidence="8">
    <location>
        <begin position="98"/>
        <end position="119"/>
    </location>
</feature>
<proteinExistence type="inferred from homology"/>
<dbReference type="Proteomes" id="UP001501102">
    <property type="component" value="Unassembled WGS sequence"/>
</dbReference>
<dbReference type="NCBIfam" id="TIGR00710">
    <property type="entry name" value="efflux_Bcr_CflA"/>
    <property type="match status" value="1"/>
</dbReference>
<evidence type="ECO:0000256" key="5">
    <source>
        <dbReference type="ARBA" id="ARBA00022692"/>
    </source>
</evidence>
<feature type="transmembrane region" description="Helical" evidence="8">
    <location>
        <begin position="131"/>
        <end position="157"/>
    </location>
</feature>
<evidence type="ECO:0000313" key="11">
    <source>
        <dbReference type="Proteomes" id="UP001501102"/>
    </source>
</evidence>
<comment type="similarity">
    <text evidence="2">Belongs to the major facilitator superfamily. Bcr/CmlA family.</text>
</comment>
<comment type="subcellular location">
    <subcellularLocation>
        <location evidence="1">Cell membrane</location>
        <topology evidence="1">Multi-pass membrane protein</topology>
    </subcellularLocation>
</comment>
<dbReference type="Gene3D" id="1.20.1720.10">
    <property type="entry name" value="Multidrug resistance protein D"/>
    <property type="match status" value="1"/>
</dbReference>
<keyword evidence="4" id="KW-1003">Cell membrane</keyword>
<reference evidence="11" key="1">
    <citation type="journal article" date="2019" name="Int. J. Syst. Evol. Microbiol.">
        <title>The Global Catalogue of Microorganisms (GCM) 10K type strain sequencing project: providing services to taxonomists for standard genome sequencing and annotation.</title>
        <authorList>
            <consortium name="The Broad Institute Genomics Platform"/>
            <consortium name="The Broad Institute Genome Sequencing Center for Infectious Disease"/>
            <person name="Wu L."/>
            <person name="Ma J."/>
        </authorList>
    </citation>
    <scope>NUCLEOTIDE SEQUENCE [LARGE SCALE GENOMIC DNA]</scope>
    <source>
        <strain evidence="11">JCM 4087</strain>
    </source>
</reference>
<evidence type="ECO:0000256" key="1">
    <source>
        <dbReference type="ARBA" id="ARBA00004651"/>
    </source>
</evidence>
<keyword evidence="11" id="KW-1185">Reference proteome</keyword>
<feature type="transmembrane region" description="Helical" evidence="8">
    <location>
        <begin position="310"/>
        <end position="330"/>
    </location>
</feature>
<gene>
    <name evidence="10" type="ORF">GCM10020221_16640</name>
</gene>
<dbReference type="InterPro" id="IPR020846">
    <property type="entry name" value="MFS_dom"/>
</dbReference>
<feature type="transmembrane region" description="Helical" evidence="8">
    <location>
        <begin position="367"/>
        <end position="388"/>
    </location>
</feature>
<feature type="transmembrane region" description="Helical" evidence="8">
    <location>
        <begin position="45"/>
        <end position="65"/>
    </location>
</feature>
<dbReference type="PROSITE" id="PS50850">
    <property type="entry name" value="MFS"/>
    <property type="match status" value="1"/>
</dbReference>
<comment type="caution">
    <text evidence="10">The sequence shown here is derived from an EMBL/GenBank/DDBJ whole genome shotgun (WGS) entry which is preliminary data.</text>
</comment>
<feature type="transmembrane region" description="Helical" evidence="8">
    <location>
        <begin position="249"/>
        <end position="270"/>
    </location>
</feature>